<gene>
    <name evidence="1" type="ordered locus">GNIT_1178</name>
</gene>
<keyword evidence="2" id="KW-1185">Reference proteome</keyword>
<dbReference type="HOGENOM" id="CLU_1044927_0_0_6"/>
<dbReference type="GO" id="GO:0016853">
    <property type="term" value="F:isomerase activity"/>
    <property type="evidence" value="ECO:0007669"/>
    <property type="project" value="UniProtKB-KW"/>
</dbReference>
<organism evidence="1 2">
    <name type="scientific">Glaciecola nitratireducens (strain JCM 12485 / KCTC 12276 / FR1064)</name>
    <dbReference type="NCBI Taxonomy" id="1085623"/>
    <lineage>
        <taxon>Bacteria</taxon>
        <taxon>Pseudomonadati</taxon>
        <taxon>Pseudomonadota</taxon>
        <taxon>Gammaproteobacteria</taxon>
        <taxon>Alteromonadales</taxon>
        <taxon>Alteromonadaceae</taxon>
        <taxon>Brumicola</taxon>
    </lineage>
</organism>
<accession>G4QKA6</accession>
<protein>
    <submittedName>
        <fullName evidence="1">Thiol-disulfide isomerase</fullName>
    </submittedName>
</protein>
<dbReference type="Proteomes" id="UP000009282">
    <property type="component" value="Chromosome"/>
</dbReference>
<dbReference type="AlphaFoldDB" id="G4QKA6"/>
<name>G4QKA6_GLANF</name>
<dbReference type="eggNOG" id="COG0526">
    <property type="taxonomic scope" value="Bacteria"/>
</dbReference>
<dbReference type="RefSeq" id="WP_014108179.1">
    <property type="nucleotide sequence ID" value="NC_016041.1"/>
</dbReference>
<dbReference type="KEGG" id="gni:GNIT_1178"/>
<proteinExistence type="predicted"/>
<dbReference type="SUPFAM" id="SSF52833">
    <property type="entry name" value="Thioredoxin-like"/>
    <property type="match status" value="1"/>
</dbReference>
<dbReference type="Gene3D" id="3.40.30.10">
    <property type="entry name" value="Glutaredoxin"/>
    <property type="match status" value="1"/>
</dbReference>
<dbReference type="InterPro" id="IPR036249">
    <property type="entry name" value="Thioredoxin-like_sf"/>
</dbReference>
<dbReference type="OrthoDB" id="7629852at2"/>
<dbReference type="EMBL" id="CP003060">
    <property type="protein sequence ID" value="AEP29305.1"/>
    <property type="molecule type" value="Genomic_DNA"/>
</dbReference>
<keyword evidence="1" id="KW-0413">Isomerase</keyword>
<dbReference type="STRING" id="1085623.GNIT_1178"/>
<evidence type="ECO:0000313" key="1">
    <source>
        <dbReference type="EMBL" id="AEP29305.1"/>
    </source>
</evidence>
<dbReference type="Pfam" id="PF13899">
    <property type="entry name" value="Thioredoxin_7"/>
    <property type="match status" value="1"/>
</dbReference>
<evidence type="ECO:0000313" key="2">
    <source>
        <dbReference type="Proteomes" id="UP000009282"/>
    </source>
</evidence>
<sequence>MSKLLNALSKPHKSLIPIFLIGIMFASSTIALAADNKKVLPSYVFSPAENPLMQAKTALSKAKAENKYALIVLGAQWCHDSVTLAERFSNEEMQPVLSDTFVTQFIDVGYLEDRRDITTLVGYPHYFATPTVLIVNPTSNEIMNIDSLKVWQSADSVELQEYVERFSSFNTNEADIKPAQTNDSPALASFEIQQSERLQQGYEILGPLLAVSDSEMSSSMSGDERERFLKLWREVKQFRMTIQATIHELRSANLVEAELQKKLVEATPEAQSWEAISDQH</sequence>
<reference evidence="1 2" key="1">
    <citation type="journal article" date="2011" name="J. Bacteriol.">
        <title>Complete genome sequence of seawater bacterium Glaciecola nitratireducens FR1064T.</title>
        <authorList>
            <person name="Bian F."/>
            <person name="Qin Q.L."/>
            <person name="Xie B.B."/>
            <person name="Shu Y.L."/>
            <person name="Zhang X.Y."/>
            <person name="Yu Y."/>
            <person name="Chen B."/>
            <person name="Chen X.L."/>
            <person name="Zhou B.C."/>
            <person name="Zhang Y.Z."/>
        </authorList>
    </citation>
    <scope>NUCLEOTIDE SEQUENCE [LARGE SCALE GENOMIC DNA]</scope>
    <source>
        <strain evidence="2">JCM 12485 / KCTC 12276 / FR1064</strain>
    </source>
</reference>